<sequence length="80" mass="9339">MQIYHREDNIILELLPLEFNTRERTELLALSIGISIPLTSVHVIPKSQSWVTMPAGSFINFAKSFWDRFIERACQVDKLY</sequence>
<proteinExistence type="predicted"/>
<dbReference type="Proteomes" id="UP001054945">
    <property type="component" value="Unassembled WGS sequence"/>
</dbReference>
<dbReference type="AlphaFoldDB" id="A0AAV4QIB0"/>
<gene>
    <name evidence="1" type="ORF">CEXT_349301</name>
</gene>
<reference evidence="1 2" key="1">
    <citation type="submission" date="2021-06" db="EMBL/GenBank/DDBJ databases">
        <title>Caerostris extrusa draft genome.</title>
        <authorList>
            <person name="Kono N."/>
            <person name="Arakawa K."/>
        </authorList>
    </citation>
    <scope>NUCLEOTIDE SEQUENCE [LARGE SCALE GENOMIC DNA]</scope>
</reference>
<keyword evidence="2" id="KW-1185">Reference proteome</keyword>
<evidence type="ECO:0000313" key="2">
    <source>
        <dbReference type="Proteomes" id="UP001054945"/>
    </source>
</evidence>
<evidence type="ECO:0000313" key="1">
    <source>
        <dbReference type="EMBL" id="GIY08564.1"/>
    </source>
</evidence>
<dbReference type="EMBL" id="BPLR01006268">
    <property type="protein sequence ID" value="GIY08564.1"/>
    <property type="molecule type" value="Genomic_DNA"/>
</dbReference>
<comment type="caution">
    <text evidence="1">The sequence shown here is derived from an EMBL/GenBank/DDBJ whole genome shotgun (WGS) entry which is preliminary data.</text>
</comment>
<accession>A0AAV4QIB0</accession>
<organism evidence="1 2">
    <name type="scientific">Caerostris extrusa</name>
    <name type="common">Bark spider</name>
    <name type="synonym">Caerostris bankana</name>
    <dbReference type="NCBI Taxonomy" id="172846"/>
    <lineage>
        <taxon>Eukaryota</taxon>
        <taxon>Metazoa</taxon>
        <taxon>Ecdysozoa</taxon>
        <taxon>Arthropoda</taxon>
        <taxon>Chelicerata</taxon>
        <taxon>Arachnida</taxon>
        <taxon>Araneae</taxon>
        <taxon>Araneomorphae</taxon>
        <taxon>Entelegynae</taxon>
        <taxon>Araneoidea</taxon>
        <taxon>Araneidae</taxon>
        <taxon>Caerostris</taxon>
    </lineage>
</organism>
<protein>
    <submittedName>
        <fullName evidence="1">Uncharacterized protein</fullName>
    </submittedName>
</protein>
<name>A0AAV4QIB0_CAEEX</name>